<protein>
    <submittedName>
        <fullName evidence="2">BQ2448_7689 protein</fullName>
    </submittedName>
</protein>
<evidence type="ECO:0000313" key="2">
    <source>
        <dbReference type="EMBL" id="SCV74660.1"/>
    </source>
</evidence>
<organism evidence="2 3">
    <name type="scientific">Microbotryum intermedium</name>
    <dbReference type="NCBI Taxonomy" id="269621"/>
    <lineage>
        <taxon>Eukaryota</taxon>
        <taxon>Fungi</taxon>
        <taxon>Dikarya</taxon>
        <taxon>Basidiomycota</taxon>
        <taxon>Pucciniomycotina</taxon>
        <taxon>Microbotryomycetes</taxon>
        <taxon>Microbotryales</taxon>
        <taxon>Microbotryaceae</taxon>
        <taxon>Microbotryum</taxon>
    </lineage>
</organism>
<evidence type="ECO:0000256" key="1">
    <source>
        <dbReference type="SAM" id="SignalP"/>
    </source>
</evidence>
<dbReference type="OrthoDB" id="2519628at2759"/>
<feature type="chain" id="PRO_5013076642" evidence="1">
    <location>
        <begin position="20"/>
        <end position="782"/>
    </location>
</feature>
<dbReference type="InterPro" id="IPR006212">
    <property type="entry name" value="Furin_repeat"/>
</dbReference>
<evidence type="ECO:0000313" key="3">
    <source>
        <dbReference type="Proteomes" id="UP000198372"/>
    </source>
</evidence>
<dbReference type="STRING" id="269621.A0A238FLK5"/>
<dbReference type="AlphaFoldDB" id="A0A238FLK5"/>
<keyword evidence="1" id="KW-0732">Signal</keyword>
<proteinExistence type="predicted"/>
<dbReference type="EMBL" id="FMSP01000023">
    <property type="protein sequence ID" value="SCV74660.1"/>
    <property type="molecule type" value="Genomic_DNA"/>
</dbReference>
<sequence>MKLLFCTVVLASFSTLLQAAVVPAGSGSRDVGQGRKLFARATPSTKTTTSKTTTSVSKTTSKTATTTSKAATTTKTTTSLSKAVTSTALAAPVRFACPVGKFAYSSSCVTACPGAYFGNTTSRACQACKDKNAGFCDATGAATSCTRNTWLFAGTCVSACPTTGYYADRPTRTCIGCLRYATTCNAAGALTCPKGQFISTINNCVTSCRTWNYLDTDGVHCRECATVDPNAATCNSTQAFTCTRRTFAYQGNGVCLPCTDADAQTCSVESQGLVATSCGVNFLTSAGACAAVCPTSYYPDAAEHTCKACSDPRASACTANEATACSTGSVLSLGACVDKCPISQFADDQAICRNCGDSMALTCTSTAALTCNAPTYLNAGACVYTCPANLFMDEITRSCVAAANCSLTTFAKTSTGHCTDCETNALTCASETRAITCAKDTYLTNGHCLTADNCPPGTYSDSASQTCRRCSTLAPNSRTCNAKGATACNADANGAQTFLTTSQQCVTASQCPVGTWPKSDDDALVYLCYACDDGVTSCTANGPGFALSCGTTAAKVDLYLDKAAATCVSECPVKFFPQACKSGRAVGWQQRHLLIDHVLNAASSTCEPCDDGDDQCSANGEGTALKCGLNSNNQQTFLSPSKDCVLDWGCAAAGPYFPDYQRASCVSCDSGELACNHDGPGGATRCGTDATSGVQLYLAPSMDCVTEDACPSNTWVDKQGKTCAACPYGALQCNSATDATICGADPVNPSIALYFQDGLCITADKCPPLTHPDPRYGVCAAN</sequence>
<dbReference type="Proteomes" id="UP000198372">
    <property type="component" value="Unassembled WGS sequence"/>
</dbReference>
<name>A0A238FLK5_9BASI</name>
<gene>
    <name evidence="2" type="ORF">BQ2448_7689</name>
</gene>
<accession>A0A238FLK5</accession>
<reference evidence="3" key="1">
    <citation type="submission" date="2016-09" db="EMBL/GenBank/DDBJ databases">
        <authorList>
            <person name="Jeantristanb JTB J.-T."/>
            <person name="Ricardo R."/>
        </authorList>
    </citation>
    <scope>NUCLEOTIDE SEQUENCE [LARGE SCALE GENOMIC DNA]</scope>
</reference>
<feature type="signal peptide" evidence="1">
    <location>
        <begin position="1"/>
        <end position="19"/>
    </location>
</feature>
<dbReference type="InterPro" id="IPR009030">
    <property type="entry name" value="Growth_fac_rcpt_cys_sf"/>
</dbReference>
<dbReference type="SUPFAM" id="SSF57184">
    <property type="entry name" value="Growth factor receptor domain"/>
    <property type="match status" value="3"/>
</dbReference>
<dbReference type="SMART" id="SM00261">
    <property type="entry name" value="FU"/>
    <property type="match status" value="8"/>
</dbReference>
<dbReference type="Gene3D" id="2.10.220.10">
    <property type="entry name" value="Hormone Receptor, Insulin-like Growth Factor Receptor 1, Chain A, domain 2"/>
    <property type="match status" value="4"/>
</dbReference>
<keyword evidence="3" id="KW-1185">Reference proteome</keyword>